<sequence length="40" mass="4242">MKDAAAVPPAGCDKCAKLKQPAEQPAQKPCCNKGNKYQPL</sequence>
<reference evidence="2 3" key="1">
    <citation type="submission" date="2017-04" db="EMBL/GenBank/DDBJ databases">
        <authorList>
            <consortium name="Geobacter pelophilus Genome Sequencing"/>
            <person name="Aoyagi T."/>
            <person name="Koike H."/>
            <person name="Hori T."/>
        </authorList>
    </citation>
    <scope>NUCLEOTIDE SEQUENCE [LARGE SCALE GENOMIC DNA]</scope>
    <source>
        <strain evidence="2 3">Drf2</strain>
    </source>
</reference>
<organism evidence="2 3">
    <name type="scientific">Geoanaerobacter pelophilus</name>
    <dbReference type="NCBI Taxonomy" id="60036"/>
    <lineage>
        <taxon>Bacteria</taxon>
        <taxon>Pseudomonadati</taxon>
        <taxon>Thermodesulfobacteriota</taxon>
        <taxon>Desulfuromonadia</taxon>
        <taxon>Geobacterales</taxon>
        <taxon>Geobacteraceae</taxon>
        <taxon>Geoanaerobacter</taxon>
    </lineage>
</organism>
<accession>A0ABQ0MNS7</accession>
<keyword evidence="3" id="KW-1185">Reference proteome</keyword>
<dbReference type="Proteomes" id="UP000194153">
    <property type="component" value="Unassembled WGS sequence"/>
</dbReference>
<dbReference type="EMBL" id="BDQG01000001">
    <property type="protein sequence ID" value="GAW68735.1"/>
    <property type="molecule type" value="Genomic_DNA"/>
</dbReference>
<reference evidence="3" key="2">
    <citation type="submission" date="2017-05" db="EMBL/GenBank/DDBJ databases">
        <title>Draft genome sequence of Geobacter pelophilus, a iron(III)-reducing bacteria.</title>
        <authorList>
            <person name="Aoyagi T."/>
            <person name="Koike H."/>
            <person name="Morita T."/>
            <person name="Sato Y."/>
            <person name="Habe H."/>
            <person name="Hori T."/>
        </authorList>
    </citation>
    <scope>NUCLEOTIDE SEQUENCE [LARGE SCALE GENOMIC DNA]</scope>
    <source>
        <strain evidence="3">Drf2</strain>
    </source>
</reference>
<protein>
    <submittedName>
        <fullName evidence="2">Uncharacterized protein</fullName>
    </submittedName>
</protein>
<evidence type="ECO:0000256" key="1">
    <source>
        <dbReference type="SAM" id="MobiDB-lite"/>
    </source>
</evidence>
<proteinExistence type="predicted"/>
<gene>
    <name evidence="2" type="ORF">GPEL0_01r5208</name>
</gene>
<evidence type="ECO:0000313" key="2">
    <source>
        <dbReference type="EMBL" id="GAW68735.1"/>
    </source>
</evidence>
<feature type="region of interest" description="Disordered" evidence="1">
    <location>
        <begin position="21"/>
        <end position="40"/>
    </location>
</feature>
<name>A0ABQ0MNS7_9BACT</name>
<evidence type="ECO:0000313" key="3">
    <source>
        <dbReference type="Proteomes" id="UP000194153"/>
    </source>
</evidence>
<comment type="caution">
    <text evidence="2">The sequence shown here is derived from an EMBL/GenBank/DDBJ whole genome shotgun (WGS) entry which is preliminary data.</text>
</comment>